<keyword evidence="6" id="KW-0378">Hydrolase</keyword>
<protein>
    <recommendedName>
        <fullName evidence="3">ubiquitinyl hydrolase 1</fullName>
        <ecNumber evidence="3">3.4.19.12</ecNumber>
    </recommendedName>
</protein>
<dbReference type="GO" id="GO:0004843">
    <property type="term" value="F:cysteine-type deubiquitinase activity"/>
    <property type="evidence" value="ECO:0007669"/>
    <property type="project" value="UniProtKB-EC"/>
</dbReference>
<accession>A0A1V8TMZ3</accession>
<dbReference type="InterPro" id="IPR038765">
    <property type="entry name" value="Papain-like_cys_pep_sf"/>
</dbReference>
<dbReference type="Pfam" id="PF00443">
    <property type="entry name" value="UCH"/>
    <property type="match status" value="1"/>
</dbReference>
<dbReference type="PROSITE" id="PS50235">
    <property type="entry name" value="USP_3"/>
    <property type="match status" value="1"/>
</dbReference>
<keyword evidence="5" id="KW-0833">Ubl conjugation pathway</keyword>
<proteinExistence type="inferred from homology"/>
<sequence>MSTSVAEMMANIRADHNAAYRSTSTKRKATAAPEASRPVKRSRTELEESSAGPVRSTVPADQVKSRKRKAAAIEDEEVTSESKKPRISSAESMKHDSPMMGGQKPIAAKPRKISGGRERKPKGVEAKVPSPEDEEALKKPTGVNGSKSSDATSEQEKGRKMFHGIINHENNCFFSSVIQLMDAAFDGTKADELLGEVDRTSDIELPDLTPMDVEKSGVKGAKKLQKLAESKLGMLKKEVKSKVDAALRARNLDTISIAKHLRDLLEDLRSDKQYISAYAFQQLLALGCPDDNINASTRRNMAGATQQDCFELYTLLLEVLEQDKLTKDAAGLTRSFAVEEQVTPVCKSCNHKGESRKVRSNFIDVAVPKKGPADLAELLKRTDISELEMKCSNCGHSAQHQVSTYSKLPENLVIRLTRVDWMTGTKINTIVDLPSELEFSQPRKMKYRLDAVVRHKGMSANAGHYFVDRRRTSTGVKDRESEWVRIDDDVVSDATEAMRMNGHKGQAVLVLYKIVSE</sequence>
<dbReference type="PROSITE" id="PS00973">
    <property type="entry name" value="USP_2"/>
    <property type="match status" value="1"/>
</dbReference>
<evidence type="ECO:0000313" key="11">
    <source>
        <dbReference type="Proteomes" id="UP000192596"/>
    </source>
</evidence>
<dbReference type="Gene3D" id="3.90.70.10">
    <property type="entry name" value="Cysteine proteinases"/>
    <property type="match status" value="1"/>
</dbReference>
<evidence type="ECO:0000256" key="8">
    <source>
        <dbReference type="SAM" id="MobiDB-lite"/>
    </source>
</evidence>
<evidence type="ECO:0000256" key="1">
    <source>
        <dbReference type="ARBA" id="ARBA00000707"/>
    </source>
</evidence>
<dbReference type="GO" id="GO:0005829">
    <property type="term" value="C:cytosol"/>
    <property type="evidence" value="ECO:0007669"/>
    <property type="project" value="TreeGrafter"/>
</dbReference>
<dbReference type="GO" id="GO:0005634">
    <property type="term" value="C:nucleus"/>
    <property type="evidence" value="ECO:0007669"/>
    <property type="project" value="TreeGrafter"/>
</dbReference>
<dbReference type="InParanoid" id="A0A1V8TMZ3"/>
<dbReference type="EC" id="3.4.19.12" evidence="3"/>
<gene>
    <name evidence="10" type="ORF">B0A48_02083</name>
</gene>
<evidence type="ECO:0000256" key="2">
    <source>
        <dbReference type="ARBA" id="ARBA00009085"/>
    </source>
</evidence>
<comment type="similarity">
    <text evidence="2">Belongs to the peptidase C19 family.</text>
</comment>
<dbReference type="InterPro" id="IPR050164">
    <property type="entry name" value="Peptidase_C19"/>
</dbReference>
<organism evidence="10 11">
    <name type="scientific">Cryoendolithus antarcticus</name>
    <dbReference type="NCBI Taxonomy" id="1507870"/>
    <lineage>
        <taxon>Eukaryota</taxon>
        <taxon>Fungi</taxon>
        <taxon>Dikarya</taxon>
        <taxon>Ascomycota</taxon>
        <taxon>Pezizomycotina</taxon>
        <taxon>Dothideomycetes</taxon>
        <taxon>Dothideomycetidae</taxon>
        <taxon>Cladosporiales</taxon>
        <taxon>Cladosporiaceae</taxon>
        <taxon>Cryoendolithus</taxon>
    </lineage>
</organism>
<evidence type="ECO:0000313" key="10">
    <source>
        <dbReference type="EMBL" id="OQO12621.1"/>
    </source>
</evidence>
<keyword evidence="11" id="KW-1185">Reference proteome</keyword>
<evidence type="ECO:0000259" key="9">
    <source>
        <dbReference type="PROSITE" id="PS50235"/>
    </source>
</evidence>
<evidence type="ECO:0000256" key="3">
    <source>
        <dbReference type="ARBA" id="ARBA00012759"/>
    </source>
</evidence>
<feature type="compositionally biased region" description="Polar residues" evidence="8">
    <location>
        <begin position="143"/>
        <end position="152"/>
    </location>
</feature>
<dbReference type="InterPro" id="IPR028889">
    <property type="entry name" value="USP"/>
</dbReference>
<dbReference type="GO" id="GO:0016579">
    <property type="term" value="P:protein deubiquitination"/>
    <property type="evidence" value="ECO:0007669"/>
    <property type="project" value="InterPro"/>
</dbReference>
<comment type="caution">
    <text evidence="10">The sequence shown here is derived from an EMBL/GenBank/DDBJ whole genome shotgun (WGS) entry which is preliminary data.</text>
</comment>
<dbReference type="PANTHER" id="PTHR24006">
    <property type="entry name" value="UBIQUITIN CARBOXYL-TERMINAL HYDROLASE"/>
    <property type="match status" value="1"/>
</dbReference>
<evidence type="ECO:0000256" key="4">
    <source>
        <dbReference type="ARBA" id="ARBA00022670"/>
    </source>
</evidence>
<dbReference type="Proteomes" id="UP000192596">
    <property type="component" value="Unassembled WGS sequence"/>
</dbReference>
<dbReference type="OrthoDB" id="3870888at2759"/>
<name>A0A1V8TMZ3_9PEZI</name>
<evidence type="ECO:0000256" key="5">
    <source>
        <dbReference type="ARBA" id="ARBA00022786"/>
    </source>
</evidence>
<dbReference type="InterPro" id="IPR018200">
    <property type="entry name" value="USP_CS"/>
</dbReference>
<dbReference type="InterPro" id="IPR001394">
    <property type="entry name" value="Peptidase_C19_UCH"/>
</dbReference>
<feature type="region of interest" description="Disordered" evidence="8">
    <location>
        <begin position="1"/>
        <end position="157"/>
    </location>
</feature>
<dbReference type="PANTHER" id="PTHR24006:SF888">
    <property type="entry name" value="UBIQUITIN CARBOXYL-TERMINAL HYDROLASE 30"/>
    <property type="match status" value="1"/>
</dbReference>
<reference evidence="11" key="1">
    <citation type="submission" date="2017-03" db="EMBL/GenBank/DDBJ databases">
        <title>Genomes of endolithic fungi from Antarctica.</title>
        <authorList>
            <person name="Coleine C."/>
            <person name="Masonjones S."/>
            <person name="Stajich J.E."/>
        </authorList>
    </citation>
    <scope>NUCLEOTIDE SEQUENCE [LARGE SCALE GENOMIC DNA]</scope>
    <source>
        <strain evidence="11">CCFEE 5527</strain>
    </source>
</reference>
<evidence type="ECO:0000256" key="7">
    <source>
        <dbReference type="ARBA" id="ARBA00022807"/>
    </source>
</evidence>
<comment type="catalytic activity">
    <reaction evidence="1">
        <text>Thiol-dependent hydrolysis of ester, thioester, amide, peptide and isopeptide bonds formed by the C-terminal Gly of ubiquitin (a 76-residue protein attached to proteins as an intracellular targeting signal).</text>
        <dbReference type="EC" id="3.4.19.12"/>
    </reaction>
</comment>
<dbReference type="CDD" id="cd02257">
    <property type="entry name" value="Peptidase_C19"/>
    <property type="match status" value="1"/>
</dbReference>
<feature type="domain" description="USP" evidence="9">
    <location>
        <begin position="163"/>
        <end position="515"/>
    </location>
</feature>
<keyword evidence="7" id="KW-0788">Thiol protease</keyword>
<dbReference type="SUPFAM" id="SSF54001">
    <property type="entry name" value="Cysteine proteinases"/>
    <property type="match status" value="1"/>
</dbReference>
<evidence type="ECO:0000256" key="6">
    <source>
        <dbReference type="ARBA" id="ARBA00022801"/>
    </source>
</evidence>
<dbReference type="EMBL" id="NAJO01000004">
    <property type="protein sequence ID" value="OQO12621.1"/>
    <property type="molecule type" value="Genomic_DNA"/>
</dbReference>
<dbReference type="AlphaFoldDB" id="A0A1V8TMZ3"/>
<dbReference type="GO" id="GO:0006508">
    <property type="term" value="P:proteolysis"/>
    <property type="evidence" value="ECO:0007669"/>
    <property type="project" value="UniProtKB-KW"/>
</dbReference>
<feature type="compositionally biased region" description="Basic and acidic residues" evidence="8">
    <location>
        <begin position="115"/>
        <end position="125"/>
    </location>
</feature>
<dbReference type="STRING" id="1507870.A0A1V8TMZ3"/>
<keyword evidence="4" id="KW-0645">Protease</keyword>